<dbReference type="RefSeq" id="WP_113288587.1">
    <property type="nucleotide sequence ID" value="NZ_QNTQ01000005.1"/>
</dbReference>
<organism evidence="2 3">
    <name type="scientific">Rhodosalinus halophilus</name>
    <dbReference type="NCBI Taxonomy" id="2259333"/>
    <lineage>
        <taxon>Bacteria</taxon>
        <taxon>Pseudomonadati</taxon>
        <taxon>Pseudomonadota</taxon>
        <taxon>Alphaproteobacteria</taxon>
        <taxon>Rhodobacterales</taxon>
        <taxon>Paracoccaceae</taxon>
        <taxon>Rhodosalinus</taxon>
    </lineage>
</organism>
<dbReference type="Pfam" id="PF06055">
    <property type="entry name" value="ExoD"/>
    <property type="match status" value="1"/>
</dbReference>
<dbReference type="PANTHER" id="PTHR41795">
    <property type="entry name" value="EXOPOLYSACCHARIDE SYNTHESIS PROTEIN"/>
    <property type="match status" value="1"/>
</dbReference>
<gene>
    <name evidence="2" type="ORF">DRV85_06275</name>
</gene>
<feature type="transmembrane region" description="Helical" evidence="1">
    <location>
        <begin position="147"/>
        <end position="180"/>
    </location>
</feature>
<feature type="transmembrane region" description="Helical" evidence="1">
    <location>
        <begin position="186"/>
        <end position="210"/>
    </location>
</feature>
<accession>A0A365UAV3</accession>
<protein>
    <submittedName>
        <fullName evidence="2">Exopolysaccharide biosynthesis protein</fullName>
    </submittedName>
</protein>
<keyword evidence="1" id="KW-0472">Membrane</keyword>
<reference evidence="2 3" key="1">
    <citation type="submission" date="2018-07" db="EMBL/GenBank/DDBJ databases">
        <title>Rhodosalinus sp. strain E84T genomic sequence and assembly.</title>
        <authorList>
            <person name="Liu Z.-W."/>
            <person name="Lu D.-C."/>
        </authorList>
    </citation>
    <scope>NUCLEOTIDE SEQUENCE [LARGE SCALE GENOMIC DNA]</scope>
    <source>
        <strain evidence="2 3">E84</strain>
    </source>
</reference>
<evidence type="ECO:0000313" key="3">
    <source>
        <dbReference type="Proteomes" id="UP000253370"/>
    </source>
</evidence>
<evidence type="ECO:0000313" key="2">
    <source>
        <dbReference type="EMBL" id="RBI86350.1"/>
    </source>
</evidence>
<proteinExistence type="predicted"/>
<dbReference type="PANTHER" id="PTHR41795:SF1">
    <property type="entry name" value="EXOPOLYSACCHARIDE SYNTHESIS PROTEIN"/>
    <property type="match status" value="1"/>
</dbReference>
<dbReference type="Proteomes" id="UP000253370">
    <property type="component" value="Unassembled WGS sequence"/>
</dbReference>
<dbReference type="AlphaFoldDB" id="A0A365UAV3"/>
<name>A0A365UAV3_9RHOB</name>
<dbReference type="EMBL" id="QNTQ01000005">
    <property type="protein sequence ID" value="RBI86350.1"/>
    <property type="molecule type" value="Genomic_DNA"/>
</dbReference>
<keyword evidence="1" id="KW-1133">Transmembrane helix</keyword>
<dbReference type="PIRSF" id="PIRSF033239">
    <property type="entry name" value="ExoD"/>
    <property type="match status" value="1"/>
</dbReference>
<keyword evidence="3" id="KW-1185">Reference proteome</keyword>
<dbReference type="InterPro" id="IPR010331">
    <property type="entry name" value="ExoD"/>
</dbReference>
<comment type="caution">
    <text evidence="2">The sequence shown here is derived from an EMBL/GenBank/DDBJ whole genome shotgun (WGS) entry which is preliminary data.</text>
</comment>
<dbReference type="OrthoDB" id="7949130at2"/>
<sequence length="213" mass="22409">MGRPGAEAADDGRNTAVGGAVQEILHRLCAAAQSDPVTLGDVVAAFGRRSFLPVLMVPALLVVSPLSGVPFFSSVCGLSIALVSAQMLWPGQECLWLPGKLTRRRLSGPRARAGIARLAGLARWLDRHARPRWRVLLRRPGRHLVEAACLACGLAMPFLEVVPFSSSILGFAVLLMATGLLARDGLFALLGLAVTLSGPLAALAAFDAVFRPG</sequence>
<keyword evidence="1" id="KW-0812">Transmembrane</keyword>
<evidence type="ECO:0000256" key="1">
    <source>
        <dbReference type="SAM" id="Phobius"/>
    </source>
</evidence>